<dbReference type="Gene3D" id="2.130.10.10">
    <property type="entry name" value="YVTN repeat-like/Quinoprotein amine dehydrogenase"/>
    <property type="match status" value="1"/>
</dbReference>
<organism evidence="9">
    <name type="scientific">Schizaphis graminum</name>
    <name type="common">Green bug aphid</name>
    <dbReference type="NCBI Taxonomy" id="13262"/>
    <lineage>
        <taxon>Eukaryota</taxon>
        <taxon>Metazoa</taxon>
        <taxon>Ecdysozoa</taxon>
        <taxon>Arthropoda</taxon>
        <taxon>Hexapoda</taxon>
        <taxon>Insecta</taxon>
        <taxon>Pterygota</taxon>
        <taxon>Neoptera</taxon>
        <taxon>Paraneoptera</taxon>
        <taxon>Hemiptera</taxon>
        <taxon>Sternorrhyncha</taxon>
        <taxon>Aphidomorpha</taxon>
        <taxon>Aphidoidea</taxon>
        <taxon>Aphididae</taxon>
        <taxon>Aphidini</taxon>
        <taxon>Schizaphis</taxon>
    </lineage>
</organism>
<evidence type="ECO:0000256" key="7">
    <source>
        <dbReference type="SAM" id="MobiDB-lite"/>
    </source>
</evidence>
<dbReference type="GO" id="GO:0006383">
    <property type="term" value="P:transcription by RNA polymerase III"/>
    <property type="evidence" value="ECO:0007669"/>
    <property type="project" value="TreeGrafter"/>
</dbReference>
<protein>
    <submittedName>
        <fullName evidence="9">General transcription factor 3C polypeptide 2</fullName>
    </submittedName>
</protein>
<keyword evidence="2 6" id="KW-0853">WD repeat</keyword>
<dbReference type="PROSITE" id="PS00028">
    <property type="entry name" value="ZINC_FINGER_C2H2_1"/>
    <property type="match status" value="2"/>
</dbReference>
<feature type="domain" description="C2H2-type" evidence="8">
    <location>
        <begin position="42"/>
        <end position="62"/>
    </location>
</feature>
<evidence type="ECO:0000259" key="8">
    <source>
        <dbReference type="PROSITE" id="PS00028"/>
    </source>
</evidence>
<evidence type="ECO:0000313" key="9">
    <source>
        <dbReference type="EMBL" id="MBY18952.1"/>
    </source>
</evidence>
<accession>A0A2S2NPS3</accession>
<feature type="domain" description="C2H2-type" evidence="8">
    <location>
        <begin position="157"/>
        <end position="177"/>
    </location>
</feature>
<dbReference type="PROSITE" id="PS00678">
    <property type="entry name" value="WD_REPEATS_1"/>
    <property type="match status" value="1"/>
</dbReference>
<dbReference type="InterPro" id="IPR013087">
    <property type="entry name" value="Znf_C2H2_type"/>
</dbReference>
<evidence type="ECO:0000256" key="3">
    <source>
        <dbReference type="ARBA" id="ARBA00022737"/>
    </source>
</evidence>
<keyword evidence="3" id="KW-0677">Repeat</keyword>
<dbReference type="AlphaFoldDB" id="A0A2S2NPS3"/>
<name>A0A2S2NPS3_SCHGA</name>
<dbReference type="InterPro" id="IPR052416">
    <property type="entry name" value="GTF3C_component"/>
</dbReference>
<evidence type="ECO:0000256" key="5">
    <source>
        <dbReference type="ARBA" id="ARBA00023242"/>
    </source>
</evidence>
<dbReference type="PROSITE" id="PS50082">
    <property type="entry name" value="WD_REPEATS_2"/>
    <property type="match status" value="1"/>
</dbReference>
<evidence type="ECO:0000256" key="6">
    <source>
        <dbReference type="PROSITE-ProRule" id="PRU00221"/>
    </source>
</evidence>
<dbReference type="InterPro" id="IPR036322">
    <property type="entry name" value="WD40_repeat_dom_sf"/>
</dbReference>
<feature type="region of interest" description="Disordered" evidence="7">
    <location>
        <begin position="1002"/>
        <end position="1045"/>
    </location>
</feature>
<reference evidence="9" key="1">
    <citation type="submission" date="2018-04" db="EMBL/GenBank/DDBJ databases">
        <title>Transcriptome of Schizaphis graminum biotype I.</title>
        <authorList>
            <person name="Scully E.D."/>
            <person name="Geib S.M."/>
            <person name="Palmer N.A."/>
            <person name="Koch K."/>
            <person name="Bradshaw J."/>
            <person name="Heng-Moss T."/>
            <person name="Sarath G."/>
        </authorList>
    </citation>
    <scope>NUCLEOTIDE SEQUENCE</scope>
</reference>
<evidence type="ECO:0000256" key="4">
    <source>
        <dbReference type="ARBA" id="ARBA00023163"/>
    </source>
</evidence>
<dbReference type="GO" id="GO:0000127">
    <property type="term" value="C:transcription factor TFIIIC complex"/>
    <property type="evidence" value="ECO:0007669"/>
    <property type="project" value="TreeGrafter"/>
</dbReference>
<keyword evidence="4" id="KW-0804">Transcription</keyword>
<dbReference type="PANTHER" id="PTHR15052:SF2">
    <property type="entry name" value="GENERAL TRANSCRIPTION FACTOR 3C POLYPEPTIDE 2"/>
    <property type="match status" value="1"/>
</dbReference>
<dbReference type="GO" id="GO:0005634">
    <property type="term" value="C:nucleus"/>
    <property type="evidence" value="ECO:0007669"/>
    <property type="project" value="UniProtKB-SubCell"/>
</dbReference>
<dbReference type="InterPro" id="IPR015943">
    <property type="entry name" value="WD40/YVTN_repeat-like_dom_sf"/>
</dbReference>
<gene>
    <name evidence="9" type="primary">GTF3C2</name>
    <name evidence="9" type="ORF">g.136900</name>
</gene>
<dbReference type="EMBL" id="GGMR01006333">
    <property type="protein sequence ID" value="MBY18952.1"/>
    <property type="molecule type" value="Transcribed_RNA"/>
</dbReference>
<dbReference type="InterPro" id="IPR001680">
    <property type="entry name" value="WD40_rpt"/>
</dbReference>
<dbReference type="SUPFAM" id="SSF50978">
    <property type="entry name" value="WD40 repeat-like"/>
    <property type="match status" value="1"/>
</dbReference>
<dbReference type="InterPro" id="IPR019775">
    <property type="entry name" value="WD40_repeat_CS"/>
</dbReference>
<evidence type="ECO:0000256" key="2">
    <source>
        <dbReference type="ARBA" id="ARBA00022574"/>
    </source>
</evidence>
<keyword evidence="5" id="KW-0539">Nucleus</keyword>
<feature type="compositionally biased region" description="Polar residues" evidence="7">
    <location>
        <begin position="1021"/>
        <end position="1037"/>
    </location>
</feature>
<proteinExistence type="predicted"/>
<dbReference type="PANTHER" id="PTHR15052">
    <property type="entry name" value="RNA POLYMERASE III TRANSCRIPTION INITIATION FACTOR COMPLEX SUBUNIT"/>
    <property type="match status" value="1"/>
</dbReference>
<comment type="subcellular location">
    <subcellularLocation>
        <location evidence="1">Nucleus</location>
    </subcellularLocation>
</comment>
<feature type="repeat" description="WD" evidence="6">
    <location>
        <begin position="893"/>
        <end position="919"/>
    </location>
</feature>
<evidence type="ECO:0000256" key="1">
    <source>
        <dbReference type="ARBA" id="ARBA00004123"/>
    </source>
</evidence>
<sequence>MFITSMMDSNIIDVKVEVDDDQGSVKNFESTNKISHDSVVTCGKCKKQMLYQEYDSKHRQIHYDLCWIVGIEDEIDFTNTSKIQEILKKTTKNSRTKSKFICEWCDTVKMTISGFANHLIKCKQNPVLNANNTVLNETDVNLSTSSVIYDNGTMVSCGRCGESMTYEEYKSKHRHIHYNLCWLEGEEKIDYLNEKKLVVLLRAILTNSTAKKKFICEWCKDLKKSVIGFASHVKKCAIEQKLVLQQDVETDSPQPMDEDRYEEESNNKNDSMVICGCCNKSMTFKEYEDTHSAIHYNLCWIIGDEKPDFDDENVVQYLLRQKLPKYAARQKKVKFICEWCQIEKKSVPGFASHVKRCQSRPDKQELFNETEDRNDLTKKSVIEITKERDDSMVTCGRCKEEMTFNEYRTNHYSKHYNLCWIDGEVILDLENYDTVLNKLKQFIPFSAVRKRSVKLCCEDCKTIKKSISGFASHVIFCNKTPNDITQLLIRCEDCGNKIKPSSLITHKQKNCKGANNIENGNDFTINENSKRDYKLRRKRRPPNVISLHPDTKYITEYYDFMCRLCNFISISVNDIVDHILKVHDIVLNNKKKDNLDNYTINKYEVHRNIYLKPLLNYYNFFTKTFWKDVCHKDFKSDVLLLKNVEALKYIPSIQQSCKILNSDNEHICVDLFKSVYVNGMHWLFTGGPNWAMSWCPLPKEVQTQYLAISCHPKPDLEHKEMDIYKYPSLVQLWAFDSLKNIINESVSFTPHMSYGIAHEYGAVWDMAWCPSGAYEPPQKMGLLALSTSCGDCPVFAMPFVDENSEMSSIYLAKHIVARNFECEWIEGGVQCTKVCWQTVSPFKTLICGYSNGVVSVFHLNFKSIFLNNDILYPCHTFIASRSSITGLSMNYFNTSILATSATDGNVTLWDLKSTENPIFQKKSYCPSDCTWLQQCYTLVYCSKVVNPVFSKVRTINFSNCDDDVEGYNPELYVLKSVINKSKIFGNCDLVKNDEKINCDDTNEKKTPCESNISSDDESYKSVDSSTYSDQDKSNNAGKSGDVPKNIDEEDFYGPTFYQKSTHWSVSTSDWMNVIATGNENGVIYEKLFLSETNNIRKGNSTTLQLMVKKLSNDNTQSEYSDGYRFKETVKKFGLESKLFFNESELNNQDDSKPLLRYPLDNITKVSWNQNFNSFRWLAIGTQSGFTLVSPSQAIPDSCIDSFYKIVFTPMDDFDDTTDISM</sequence>
<dbReference type="SMART" id="SM00355">
    <property type="entry name" value="ZnF_C2H2"/>
    <property type="match status" value="5"/>
</dbReference>